<protein>
    <submittedName>
        <fullName evidence="3">Parasitism protein 16D10L</fullName>
    </submittedName>
</protein>
<keyword evidence="2" id="KW-0472">Membrane</keyword>
<feature type="region of interest" description="Disordered" evidence="1">
    <location>
        <begin position="31"/>
        <end position="50"/>
    </location>
</feature>
<evidence type="ECO:0000256" key="1">
    <source>
        <dbReference type="SAM" id="MobiDB-lite"/>
    </source>
</evidence>
<reference evidence="3" key="1">
    <citation type="submission" date="2013-10" db="EMBL/GenBank/DDBJ databases">
        <authorList>
            <person name="Chen S.I."/>
        </authorList>
    </citation>
    <scope>NUCLEOTIDE SEQUENCE</scope>
</reference>
<feature type="transmembrane region" description="Helical" evidence="2">
    <location>
        <begin position="7"/>
        <end position="27"/>
    </location>
</feature>
<organism evidence="3">
    <name type="scientific">Meloidogyne chitwoodi</name>
    <name type="common">Columbia root-knot nematode worm</name>
    <dbReference type="NCBI Taxonomy" id="59747"/>
    <lineage>
        <taxon>Eukaryota</taxon>
        <taxon>Metazoa</taxon>
        <taxon>Ecdysozoa</taxon>
        <taxon>Nematoda</taxon>
        <taxon>Chromadorea</taxon>
        <taxon>Rhabditida</taxon>
        <taxon>Tylenchina</taxon>
        <taxon>Tylenchomorpha</taxon>
        <taxon>Tylenchoidea</taxon>
        <taxon>Meloidogynidae</taxon>
        <taxon>Meloidogyninae</taxon>
        <taxon>Meloidogyne</taxon>
    </lineage>
</organism>
<evidence type="ECO:0000313" key="3">
    <source>
        <dbReference type="EMBL" id="AHZ64337.1"/>
    </source>
</evidence>
<evidence type="ECO:0000256" key="2">
    <source>
        <dbReference type="SAM" id="Phobius"/>
    </source>
</evidence>
<keyword evidence="2" id="KW-0812">Transmembrane</keyword>
<feature type="compositionally biased region" description="Polar residues" evidence="1">
    <location>
        <begin position="37"/>
        <end position="50"/>
    </location>
</feature>
<proteinExistence type="evidence at transcript level"/>
<reference evidence="3" key="2">
    <citation type="journal article" date="2014" name="Phytopathology">
        <title>RNA Interference of Effector Gene Mc16D10L Confers Resistance Against Meloidogyne chitwoodi in Arabidopsis and Potato.</title>
        <authorList>
            <person name="Dinh P.T."/>
            <person name="Brown C.R."/>
            <person name="Elling A.A."/>
        </authorList>
    </citation>
    <scope>NUCLEOTIDE SEQUENCE</scope>
</reference>
<sequence length="50" mass="5429">MSQSIKNLIIFLIYFIINLIILSVTFVDSAKGKKESSGPSLGGNDNNDGR</sequence>
<dbReference type="EMBL" id="KF734590">
    <property type="protein sequence ID" value="AHZ64337.1"/>
    <property type="molecule type" value="mRNA"/>
</dbReference>
<keyword evidence="2" id="KW-1133">Transmembrane helix</keyword>
<gene>
    <name evidence="3" type="primary">16D10L</name>
</gene>
<accession>A0A059UC27</accession>
<dbReference type="AlphaFoldDB" id="A0A059UC27"/>
<name>A0A059UC27_MELCH</name>